<gene>
    <name evidence="3" type="ORF">SISNIDRAFT_510084</name>
</gene>
<feature type="compositionally biased region" description="Basic and acidic residues" evidence="1">
    <location>
        <begin position="318"/>
        <end position="333"/>
    </location>
</feature>
<feature type="non-terminal residue" evidence="3">
    <location>
        <position position="1"/>
    </location>
</feature>
<protein>
    <submittedName>
        <fullName evidence="3">Uncharacterized protein</fullName>
    </submittedName>
</protein>
<evidence type="ECO:0000256" key="2">
    <source>
        <dbReference type="SAM" id="Phobius"/>
    </source>
</evidence>
<keyword evidence="4" id="KW-1185">Reference proteome</keyword>
<dbReference type="AlphaFoldDB" id="A0A164M3L6"/>
<evidence type="ECO:0000256" key="1">
    <source>
        <dbReference type="SAM" id="MobiDB-lite"/>
    </source>
</evidence>
<keyword evidence="2" id="KW-0812">Transmembrane</keyword>
<reference evidence="3 4" key="1">
    <citation type="journal article" date="2016" name="Mol. Biol. Evol.">
        <title>Comparative Genomics of Early-Diverging Mushroom-Forming Fungi Provides Insights into the Origins of Lignocellulose Decay Capabilities.</title>
        <authorList>
            <person name="Nagy L.G."/>
            <person name="Riley R."/>
            <person name="Tritt A."/>
            <person name="Adam C."/>
            <person name="Daum C."/>
            <person name="Floudas D."/>
            <person name="Sun H."/>
            <person name="Yadav J.S."/>
            <person name="Pangilinan J."/>
            <person name="Larsson K.H."/>
            <person name="Matsuura K."/>
            <person name="Barry K."/>
            <person name="Labutti K."/>
            <person name="Kuo R."/>
            <person name="Ohm R.A."/>
            <person name="Bhattacharya S.S."/>
            <person name="Shirouzu T."/>
            <person name="Yoshinaga Y."/>
            <person name="Martin F.M."/>
            <person name="Grigoriev I.V."/>
            <person name="Hibbett D.S."/>
        </authorList>
    </citation>
    <scope>NUCLEOTIDE SEQUENCE [LARGE SCALE GENOMIC DNA]</scope>
    <source>
        <strain evidence="3 4">HHB9708</strain>
    </source>
</reference>
<sequence length="333" mass="36380">ECCCNYIAFSLSMLCLNCQQDVGSLLNGDTGYITGPGSFQLYLTNIGQSPQCTPQLNTSFPQNVQQQMDHGFREWIGILTPGPFQSLSLLSLSRTNVIQNMQQSMASPNYTFNKCTDLDIKATITTSSLSTSTADLRPSQLSADLSRPSSSPPTSLARFALPTGAIIAISVAATLIVCLTVVLLAYLFWRRRAKRQRANLSRCLIEQPSAVMDRNAGIIHQFELPPNSNRNGVSANLAANQCHERVQNPIEELTVVPSALNEPPPTFVTRPQDPEPTPGPLEENTRARRQRIKHCPGALNVRESPNNADNPGNQDGSSDAKVRFKNRSEPGSN</sequence>
<dbReference type="OrthoDB" id="2757214at2759"/>
<dbReference type="Proteomes" id="UP000076722">
    <property type="component" value="Unassembled WGS sequence"/>
</dbReference>
<keyword evidence="2" id="KW-0472">Membrane</keyword>
<name>A0A164M3L6_9AGAM</name>
<accession>A0A164M3L6</accession>
<organism evidence="3 4">
    <name type="scientific">Sistotremastrum niveocremeum HHB9708</name>
    <dbReference type="NCBI Taxonomy" id="1314777"/>
    <lineage>
        <taxon>Eukaryota</taxon>
        <taxon>Fungi</taxon>
        <taxon>Dikarya</taxon>
        <taxon>Basidiomycota</taxon>
        <taxon>Agaricomycotina</taxon>
        <taxon>Agaricomycetes</taxon>
        <taxon>Sistotremastrales</taxon>
        <taxon>Sistotremastraceae</taxon>
        <taxon>Sertulicium</taxon>
        <taxon>Sertulicium niveocremeum</taxon>
    </lineage>
</organism>
<dbReference type="EMBL" id="KV419555">
    <property type="protein sequence ID" value="KZS86321.1"/>
    <property type="molecule type" value="Genomic_DNA"/>
</dbReference>
<feature type="compositionally biased region" description="Polar residues" evidence="1">
    <location>
        <begin position="303"/>
        <end position="317"/>
    </location>
</feature>
<keyword evidence="2" id="KW-1133">Transmembrane helix</keyword>
<feature type="transmembrane region" description="Helical" evidence="2">
    <location>
        <begin position="159"/>
        <end position="189"/>
    </location>
</feature>
<evidence type="ECO:0000313" key="3">
    <source>
        <dbReference type="EMBL" id="KZS86321.1"/>
    </source>
</evidence>
<feature type="region of interest" description="Disordered" evidence="1">
    <location>
        <begin position="259"/>
        <end position="333"/>
    </location>
</feature>
<proteinExistence type="predicted"/>
<evidence type="ECO:0000313" key="4">
    <source>
        <dbReference type="Proteomes" id="UP000076722"/>
    </source>
</evidence>